<dbReference type="PRINTS" id="PR00838">
    <property type="entry name" value="V5ALLERGEN"/>
</dbReference>
<feature type="domain" description="SCP" evidence="4">
    <location>
        <begin position="47"/>
        <end position="188"/>
    </location>
</feature>
<sequence>MVRVFFAVFLIYFLDASNQQGHYRKDRMPKIMGDRIPLSILKPERERIKQKIVTIHNVFRTKVKPSASNMLKMVWNDNIAKSAQKWTQHCQFLTHDSNAGRFIANYGPCGQNIFVATQKVPWLFAIKTWFLERDNFTYGGRNDLMRIGHYTQMVWAASHEVGCGISKCMSIVNGTQQKYYSYICNYCPM</sequence>
<reference evidence="5 6" key="1">
    <citation type="journal article" date="2021" name="BMC Biol.">
        <title>Horizontally acquired antibacterial genes associated with adaptive radiation of ladybird beetles.</title>
        <authorList>
            <person name="Li H.S."/>
            <person name="Tang X.F."/>
            <person name="Huang Y.H."/>
            <person name="Xu Z.Y."/>
            <person name="Chen M.L."/>
            <person name="Du X.Y."/>
            <person name="Qiu B.Y."/>
            <person name="Chen P.T."/>
            <person name="Zhang W."/>
            <person name="Slipinski A."/>
            <person name="Escalona H.E."/>
            <person name="Waterhouse R.M."/>
            <person name="Zwick A."/>
            <person name="Pang H."/>
        </authorList>
    </citation>
    <scope>NUCLEOTIDE SEQUENCE [LARGE SCALE GENOMIC DNA]</scope>
    <source>
        <strain evidence="5">SYSU2018</strain>
    </source>
</reference>
<proteinExistence type="predicted"/>
<keyword evidence="3" id="KW-0732">Signal</keyword>
<evidence type="ECO:0000313" key="5">
    <source>
        <dbReference type="EMBL" id="KAL3282019.1"/>
    </source>
</evidence>
<dbReference type="SUPFAM" id="SSF55797">
    <property type="entry name" value="PR-1-like"/>
    <property type="match status" value="1"/>
</dbReference>
<dbReference type="PRINTS" id="PR00837">
    <property type="entry name" value="V5TPXLIKE"/>
</dbReference>
<accession>A0ABD2NTR9</accession>
<keyword evidence="6" id="KW-1185">Reference proteome</keyword>
<evidence type="ECO:0000313" key="6">
    <source>
        <dbReference type="Proteomes" id="UP001516400"/>
    </source>
</evidence>
<dbReference type="InterPro" id="IPR001283">
    <property type="entry name" value="CRISP-related"/>
</dbReference>
<feature type="signal peptide" evidence="3">
    <location>
        <begin position="1"/>
        <end position="16"/>
    </location>
</feature>
<dbReference type="GO" id="GO:0005576">
    <property type="term" value="C:extracellular region"/>
    <property type="evidence" value="ECO:0007669"/>
    <property type="project" value="UniProtKB-SubCell"/>
</dbReference>
<dbReference type="PROSITE" id="PS01009">
    <property type="entry name" value="CRISP_1"/>
    <property type="match status" value="1"/>
</dbReference>
<dbReference type="InterPro" id="IPR002413">
    <property type="entry name" value="V5_allergen-like"/>
</dbReference>
<dbReference type="SMART" id="SM00198">
    <property type="entry name" value="SCP"/>
    <property type="match status" value="1"/>
</dbReference>
<dbReference type="InterPro" id="IPR035940">
    <property type="entry name" value="CAP_sf"/>
</dbReference>
<dbReference type="PANTHER" id="PTHR10334">
    <property type="entry name" value="CYSTEINE-RICH SECRETORY PROTEIN-RELATED"/>
    <property type="match status" value="1"/>
</dbReference>
<organism evidence="5 6">
    <name type="scientific">Cryptolaemus montrouzieri</name>
    <dbReference type="NCBI Taxonomy" id="559131"/>
    <lineage>
        <taxon>Eukaryota</taxon>
        <taxon>Metazoa</taxon>
        <taxon>Ecdysozoa</taxon>
        <taxon>Arthropoda</taxon>
        <taxon>Hexapoda</taxon>
        <taxon>Insecta</taxon>
        <taxon>Pterygota</taxon>
        <taxon>Neoptera</taxon>
        <taxon>Endopterygota</taxon>
        <taxon>Coleoptera</taxon>
        <taxon>Polyphaga</taxon>
        <taxon>Cucujiformia</taxon>
        <taxon>Coccinelloidea</taxon>
        <taxon>Coccinellidae</taxon>
        <taxon>Scymninae</taxon>
        <taxon>Scymnini</taxon>
        <taxon>Cryptolaemus</taxon>
    </lineage>
</organism>
<dbReference type="AlphaFoldDB" id="A0ABD2NTR9"/>
<dbReference type="Proteomes" id="UP001516400">
    <property type="component" value="Unassembled WGS sequence"/>
</dbReference>
<dbReference type="InterPro" id="IPR014044">
    <property type="entry name" value="CAP_dom"/>
</dbReference>
<dbReference type="Gene3D" id="3.40.33.10">
    <property type="entry name" value="CAP"/>
    <property type="match status" value="1"/>
</dbReference>
<evidence type="ECO:0000256" key="3">
    <source>
        <dbReference type="SAM" id="SignalP"/>
    </source>
</evidence>
<comment type="caution">
    <text evidence="5">The sequence shown here is derived from an EMBL/GenBank/DDBJ whole genome shotgun (WGS) entry which is preliminary data.</text>
</comment>
<evidence type="ECO:0000256" key="2">
    <source>
        <dbReference type="ARBA" id="ARBA00022525"/>
    </source>
</evidence>
<protein>
    <recommendedName>
        <fullName evidence="4">SCP domain-containing protein</fullName>
    </recommendedName>
</protein>
<feature type="chain" id="PRO_5044887807" description="SCP domain-containing protein" evidence="3">
    <location>
        <begin position="17"/>
        <end position="189"/>
    </location>
</feature>
<comment type="subcellular location">
    <subcellularLocation>
        <location evidence="1">Secreted</location>
    </subcellularLocation>
</comment>
<keyword evidence="2" id="KW-0964">Secreted</keyword>
<evidence type="ECO:0000259" key="4">
    <source>
        <dbReference type="SMART" id="SM00198"/>
    </source>
</evidence>
<dbReference type="InterPro" id="IPR018244">
    <property type="entry name" value="Allrgn_V5/Tpx1_CS"/>
</dbReference>
<name>A0ABD2NTR9_9CUCU</name>
<dbReference type="EMBL" id="JABFTP020000144">
    <property type="protein sequence ID" value="KAL3282019.1"/>
    <property type="molecule type" value="Genomic_DNA"/>
</dbReference>
<evidence type="ECO:0000256" key="1">
    <source>
        <dbReference type="ARBA" id="ARBA00004613"/>
    </source>
</evidence>
<gene>
    <name evidence="5" type="ORF">HHI36_005222</name>
</gene>
<dbReference type="Pfam" id="PF00188">
    <property type="entry name" value="CAP"/>
    <property type="match status" value="1"/>
</dbReference>